<sequence length="122" mass="13943">MKRLTFLLIIVFCFTGCQRIIEQHQFNKELSNYTSPYQGNWYGVYTGSDNGQLQITVYKAGNIEVRRIFNNVSETFYGLVYNNGIIMFTYSNSGFYLSGDLNAKSGTWKQGSLNGSWSVTKQ</sequence>
<dbReference type="Proteomes" id="UP000184335">
    <property type="component" value="Unassembled WGS sequence"/>
</dbReference>
<keyword evidence="2" id="KW-1185">Reference proteome</keyword>
<reference evidence="1 2" key="1">
    <citation type="submission" date="2016-11" db="EMBL/GenBank/DDBJ databases">
        <authorList>
            <person name="Jaros S."/>
            <person name="Januszkiewicz K."/>
            <person name="Wedrychowicz H."/>
        </authorList>
    </citation>
    <scope>NUCLEOTIDE SEQUENCE [LARGE SCALE GENOMIC DNA]</scope>
    <source>
        <strain evidence="1 2">DSM 25479</strain>
    </source>
</reference>
<dbReference type="OrthoDB" id="1270789at2"/>
<accession>A0A1M5ZXE1</accession>
<dbReference type="AlphaFoldDB" id="A0A1M5ZXE1"/>
<proteinExistence type="predicted"/>
<gene>
    <name evidence="1" type="ORF">SAMN05443429_1017</name>
</gene>
<evidence type="ECO:0000313" key="1">
    <source>
        <dbReference type="EMBL" id="SHI28838.1"/>
    </source>
</evidence>
<dbReference type="RefSeq" id="WP_073177096.1">
    <property type="nucleotide sequence ID" value="NZ_FQYI01000001.1"/>
</dbReference>
<dbReference type="EMBL" id="FQYI01000001">
    <property type="protein sequence ID" value="SHI28838.1"/>
    <property type="molecule type" value="Genomic_DNA"/>
</dbReference>
<organism evidence="1 2">
    <name type="scientific">Cruoricaptor ignavus</name>
    <dbReference type="NCBI Taxonomy" id="1118202"/>
    <lineage>
        <taxon>Bacteria</taxon>
        <taxon>Pseudomonadati</taxon>
        <taxon>Bacteroidota</taxon>
        <taxon>Flavobacteriia</taxon>
        <taxon>Flavobacteriales</taxon>
        <taxon>Weeksellaceae</taxon>
        <taxon>Cruoricaptor</taxon>
    </lineage>
</organism>
<protein>
    <submittedName>
        <fullName evidence="1">Uncharacterized protein</fullName>
    </submittedName>
</protein>
<evidence type="ECO:0000313" key="2">
    <source>
        <dbReference type="Proteomes" id="UP000184335"/>
    </source>
</evidence>
<name>A0A1M5ZXE1_9FLAO</name>